<dbReference type="Ensembl" id="ENSSANT00000097270.1">
    <property type="protein sequence ID" value="ENSSANP00000091563.1"/>
    <property type="gene ID" value="ENSSANG00000043218.1"/>
</dbReference>
<dbReference type="Proteomes" id="UP000472260">
    <property type="component" value="Unassembled WGS sequence"/>
</dbReference>
<evidence type="ECO:0000256" key="3">
    <source>
        <dbReference type="ARBA" id="ARBA00004123"/>
    </source>
</evidence>
<evidence type="ECO:0000256" key="1">
    <source>
        <dbReference type="ARBA" id="ARBA00001946"/>
    </source>
</evidence>
<evidence type="ECO:0000256" key="5">
    <source>
        <dbReference type="ARBA" id="ARBA00006936"/>
    </source>
</evidence>
<keyword evidence="11" id="KW-0496">Mitochondrion</keyword>
<keyword evidence="19" id="KW-1185">Reference proteome</keyword>
<dbReference type="Pfam" id="PF16078">
    <property type="entry name" value="2-oxogl_dehyd_N"/>
    <property type="match status" value="1"/>
</dbReference>
<dbReference type="InterPro" id="IPR031717">
    <property type="entry name" value="ODO-1/KGD_C"/>
</dbReference>
<sequence length="375" mass="42437">MHRLRTCAARLRPITASQTAKNLSQQRPAATPRTFQPFRCYTAPVAAEPFLNGTSSNYVEEMYYAWLENPKSVHKSWDIFFRNANAGAPPGTAYQSPPPMGVSLAGLARAQSLVGAQPNVEKLVEDHLAVQSLIRAYQIRGHHVAQLDPLGIMDADLDSCVPTDIITSSDKLGFYGLEESDLDKVFRLHTTTFRLRQILLPFRKPLIVFTPKSLLRHPEAKSNFDQMLPGTHFQRMIPDDGPATQNPSEVKRIVFCTGKVYYELARERKARNMEDSVAITRIEQLSPFPFDLVKAETEKYPNADLVWCQEEHKNQGYYDYVKPRMCTTIDRAKPVWYAGREPAAAPATGNKNTHLLELKRFLDTAFNLDAFKDHV</sequence>
<accession>A0A671S7B7</accession>
<dbReference type="Gene3D" id="1.10.287.1150">
    <property type="entry name" value="TPP helical domain"/>
    <property type="match status" value="1"/>
</dbReference>
<organism evidence="18 19">
    <name type="scientific">Sinocyclocheilus anshuiensis</name>
    <dbReference type="NCBI Taxonomy" id="1608454"/>
    <lineage>
        <taxon>Eukaryota</taxon>
        <taxon>Metazoa</taxon>
        <taxon>Chordata</taxon>
        <taxon>Craniata</taxon>
        <taxon>Vertebrata</taxon>
        <taxon>Euteleostomi</taxon>
        <taxon>Actinopterygii</taxon>
        <taxon>Neopterygii</taxon>
        <taxon>Teleostei</taxon>
        <taxon>Ostariophysi</taxon>
        <taxon>Cypriniformes</taxon>
        <taxon>Cyprinidae</taxon>
        <taxon>Cyprininae</taxon>
        <taxon>Sinocyclocheilus</taxon>
    </lineage>
</organism>
<dbReference type="GO" id="GO:0005739">
    <property type="term" value="C:mitochondrion"/>
    <property type="evidence" value="ECO:0007669"/>
    <property type="project" value="UniProtKB-SubCell"/>
</dbReference>
<name>A0A671S7B7_9TELE</name>
<evidence type="ECO:0000256" key="10">
    <source>
        <dbReference type="ARBA" id="ARBA00023052"/>
    </source>
</evidence>
<dbReference type="Pfam" id="PF16870">
    <property type="entry name" value="OxoGdeHyase_C"/>
    <property type="match status" value="1"/>
</dbReference>
<evidence type="ECO:0000256" key="8">
    <source>
        <dbReference type="ARBA" id="ARBA00022842"/>
    </source>
</evidence>
<dbReference type="GO" id="GO:0004591">
    <property type="term" value="F:oxoglutarate dehydrogenase (succinyl-transferring) activity"/>
    <property type="evidence" value="ECO:0007669"/>
    <property type="project" value="UniProtKB-EC"/>
</dbReference>
<evidence type="ECO:0000256" key="2">
    <source>
        <dbReference type="ARBA" id="ARBA00001964"/>
    </source>
</evidence>
<evidence type="ECO:0000313" key="18">
    <source>
        <dbReference type="Ensembl" id="ENSSANP00000091563.1"/>
    </source>
</evidence>
<dbReference type="FunFam" id="1.10.287.1150:FF:000001">
    <property type="entry name" value="2-oxoglutarate dehydrogenase, mitochondrial isoform X1"/>
    <property type="match status" value="1"/>
</dbReference>
<evidence type="ECO:0000313" key="19">
    <source>
        <dbReference type="Proteomes" id="UP000472260"/>
    </source>
</evidence>
<keyword evidence="10" id="KW-0786">Thiamine pyrophosphate</keyword>
<keyword evidence="9" id="KW-0560">Oxidoreductase</keyword>
<keyword evidence="8" id="KW-0460">Magnesium</keyword>
<evidence type="ECO:0000256" key="7">
    <source>
        <dbReference type="ARBA" id="ARBA00022723"/>
    </source>
</evidence>
<comment type="cofactor">
    <cofactor evidence="1">
        <name>Mg(2+)</name>
        <dbReference type="ChEBI" id="CHEBI:18420"/>
    </cofactor>
</comment>
<dbReference type="GO" id="GO:0006096">
    <property type="term" value="P:glycolytic process"/>
    <property type="evidence" value="ECO:0007669"/>
    <property type="project" value="UniProtKB-KW"/>
</dbReference>
<evidence type="ECO:0000256" key="12">
    <source>
        <dbReference type="ARBA" id="ARBA00023152"/>
    </source>
</evidence>
<comment type="catalytic activity">
    <reaction evidence="15">
        <text>N(6)-[(R)-lipoyl]-L-lysyl-[protein] + 2-oxoglutarate + H(+) = N(6)-[(R)-S(8)-succinyldihydrolipoyl]-L-lysyl-[protein] + CO2</text>
        <dbReference type="Rhea" id="RHEA:12188"/>
        <dbReference type="Rhea" id="RHEA-COMP:10474"/>
        <dbReference type="Rhea" id="RHEA-COMP:20092"/>
        <dbReference type="ChEBI" id="CHEBI:15378"/>
        <dbReference type="ChEBI" id="CHEBI:16526"/>
        <dbReference type="ChEBI" id="CHEBI:16810"/>
        <dbReference type="ChEBI" id="CHEBI:83099"/>
        <dbReference type="ChEBI" id="CHEBI:83120"/>
        <dbReference type="EC" id="1.2.4.2"/>
    </reaction>
    <physiologicalReaction direction="left-to-right" evidence="15">
        <dbReference type="Rhea" id="RHEA:12189"/>
    </physiologicalReaction>
</comment>
<dbReference type="InterPro" id="IPR042179">
    <property type="entry name" value="KGD_C_sf"/>
</dbReference>
<dbReference type="EC" id="1.2.4.2" evidence="6"/>
<evidence type="ECO:0000256" key="15">
    <source>
        <dbReference type="ARBA" id="ARBA00051042"/>
    </source>
</evidence>
<dbReference type="GO" id="GO:0006099">
    <property type="term" value="P:tricarboxylic acid cycle"/>
    <property type="evidence" value="ECO:0007669"/>
    <property type="project" value="TreeGrafter"/>
</dbReference>
<evidence type="ECO:0000256" key="14">
    <source>
        <dbReference type="ARBA" id="ARBA00030680"/>
    </source>
</evidence>
<feature type="domain" description="2-oxoglutarate dehydrogenase E1 component/KDG C-terminal" evidence="17">
    <location>
        <begin position="221"/>
        <end position="366"/>
    </location>
</feature>
<gene>
    <name evidence="18" type="primary">LOC107702872</name>
</gene>
<dbReference type="GO" id="GO:0045252">
    <property type="term" value="C:oxoglutarate dehydrogenase complex"/>
    <property type="evidence" value="ECO:0007669"/>
    <property type="project" value="TreeGrafter"/>
</dbReference>
<protein>
    <recommendedName>
        <fullName evidence="6">oxoglutarate dehydrogenase (succinyl-transferring)</fullName>
        <ecNumber evidence="6">1.2.4.2</ecNumber>
    </recommendedName>
    <alternativeName>
        <fullName evidence="14">Alpha-ketoglutarate dehydrogenase</fullName>
    </alternativeName>
</protein>
<keyword evidence="7" id="KW-0479">Metal-binding</keyword>
<comment type="cofactor">
    <cofactor evidence="2">
        <name>thiamine diphosphate</name>
        <dbReference type="ChEBI" id="CHEBI:58937"/>
    </cofactor>
</comment>
<dbReference type="GO" id="GO:0005634">
    <property type="term" value="C:nucleus"/>
    <property type="evidence" value="ECO:0007669"/>
    <property type="project" value="UniProtKB-SubCell"/>
</dbReference>
<dbReference type="GO" id="GO:0030976">
    <property type="term" value="F:thiamine pyrophosphate binding"/>
    <property type="evidence" value="ECO:0007669"/>
    <property type="project" value="InterPro"/>
</dbReference>
<dbReference type="FunFam" id="3.40.50.11610:FF:000003">
    <property type="entry name" value="2-oxoglutarate dehydrogenase, isoform X4"/>
    <property type="match status" value="1"/>
</dbReference>
<dbReference type="PANTHER" id="PTHR23152">
    <property type="entry name" value="2-OXOGLUTARATE DEHYDROGENASE"/>
    <property type="match status" value="1"/>
</dbReference>
<dbReference type="GO" id="GO:0046872">
    <property type="term" value="F:metal ion binding"/>
    <property type="evidence" value="ECO:0007669"/>
    <property type="project" value="UniProtKB-KW"/>
</dbReference>
<proteinExistence type="inferred from homology"/>
<dbReference type="AlphaFoldDB" id="A0A671S7B7"/>
<reference evidence="18" key="2">
    <citation type="submission" date="2025-09" db="UniProtKB">
        <authorList>
            <consortium name="Ensembl"/>
        </authorList>
    </citation>
    <scope>IDENTIFICATION</scope>
</reference>
<feature type="domain" description="2-oxoglutarate dehydrogenase E1 component N-terminal" evidence="16">
    <location>
        <begin position="49"/>
        <end position="87"/>
    </location>
</feature>
<dbReference type="InterPro" id="IPR032106">
    <property type="entry name" value="2-oxogl_dehyd_N"/>
</dbReference>
<evidence type="ECO:0000256" key="11">
    <source>
        <dbReference type="ARBA" id="ARBA00023128"/>
    </source>
</evidence>
<evidence type="ECO:0000256" key="9">
    <source>
        <dbReference type="ARBA" id="ARBA00023002"/>
    </source>
</evidence>
<reference evidence="18" key="1">
    <citation type="submission" date="2025-08" db="UniProtKB">
        <authorList>
            <consortium name="Ensembl"/>
        </authorList>
    </citation>
    <scope>IDENTIFICATION</scope>
</reference>
<evidence type="ECO:0000256" key="4">
    <source>
        <dbReference type="ARBA" id="ARBA00004173"/>
    </source>
</evidence>
<evidence type="ECO:0000256" key="6">
    <source>
        <dbReference type="ARBA" id="ARBA00012280"/>
    </source>
</evidence>
<evidence type="ECO:0000256" key="13">
    <source>
        <dbReference type="ARBA" id="ARBA00023242"/>
    </source>
</evidence>
<dbReference type="PANTHER" id="PTHR23152:SF7">
    <property type="entry name" value="2-OXOGLUTARATE DEHYDROGENASE COMPLEX COMPONENT E1"/>
    <property type="match status" value="1"/>
</dbReference>
<dbReference type="InterPro" id="IPR011603">
    <property type="entry name" value="2oxoglutarate_DH_E1"/>
</dbReference>
<dbReference type="Gene3D" id="3.40.50.11610">
    <property type="entry name" value="Multifunctional 2-oxoglutarate metabolism enzyme, C-terminal domain"/>
    <property type="match status" value="1"/>
</dbReference>
<keyword evidence="13" id="KW-0539">Nucleus</keyword>
<evidence type="ECO:0000259" key="17">
    <source>
        <dbReference type="Pfam" id="PF16870"/>
    </source>
</evidence>
<comment type="subcellular location">
    <subcellularLocation>
        <location evidence="4">Mitochondrion</location>
    </subcellularLocation>
    <subcellularLocation>
        <location evidence="3">Nucleus</location>
    </subcellularLocation>
</comment>
<evidence type="ECO:0000259" key="16">
    <source>
        <dbReference type="Pfam" id="PF16078"/>
    </source>
</evidence>
<comment type="similarity">
    <text evidence="5">Belongs to the alpha-ketoglutarate dehydrogenase family.</text>
</comment>
<keyword evidence="12" id="KW-0324">Glycolysis</keyword>